<organism evidence="5 6">
    <name type="scientific">Mycena rosella</name>
    <name type="common">Pink bonnet</name>
    <name type="synonym">Agaricus rosellus</name>
    <dbReference type="NCBI Taxonomy" id="1033263"/>
    <lineage>
        <taxon>Eukaryota</taxon>
        <taxon>Fungi</taxon>
        <taxon>Dikarya</taxon>
        <taxon>Basidiomycota</taxon>
        <taxon>Agaricomycotina</taxon>
        <taxon>Agaricomycetes</taxon>
        <taxon>Agaricomycetidae</taxon>
        <taxon>Agaricales</taxon>
        <taxon>Marasmiineae</taxon>
        <taxon>Mycenaceae</taxon>
        <taxon>Mycena</taxon>
    </lineage>
</organism>
<protein>
    <recommendedName>
        <fullName evidence="4">Ubiquitin-like protease family profile domain-containing protein</fullName>
    </recommendedName>
</protein>
<feature type="non-terminal residue" evidence="5">
    <location>
        <position position="1"/>
    </location>
</feature>
<evidence type="ECO:0000313" key="6">
    <source>
        <dbReference type="Proteomes" id="UP001221757"/>
    </source>
</evidence>
<evidence type="ECO:0000313" key="5">
    <source>
        <dbReference type="EMBL" id="KAJ7704509.1"/>
    </source>
</evidence>
<dbReference type="Proteomes" id="UP001221757">
    <property type="component" value="Unassembled WGS sequence"/>
</dbReference>
<name>A0AAD7GT09_MYCRO</name>
<evidence type="ECO:0000256" key="1">
    <source>
        <dbReference type="ARBA" id="ARBA00005234"/>
    </source>
</evidence>
<keyword evidence="6" id="KW-1185">Reference proteome</keyword>
<dbReference type="GO" id="GO:0008234">
    <property type="term" value="F:cysteine-type peptidase activity"/>
    <property type="evidence" value="ECO:0007669"/>
    <property type="project" value="InterPro"/>
</dbReference>
<dbReference type="SUPFAM" id="SSF54001">
    <property type="entry name" value="Cysteine proteinases"/>
    <property type="match status" value="1"/>
</dbReference>
<dbReference type="InterPro" id="IPR038765">
    <property type="entry name" value="Papain-like_cys_pep_sf"/>
</dbReference>
<dbReference type="GO" id="GO:0006508">
    <property type="term" value="P:proteolysis"/>
    <property type="evidence" value="ECO:0007669"/>
    <property type="project" value="UniProtKB-KW"/>
</dbReference>
<dbReference type="Pfam" id="PF02902">
    <property type="entry name" value="Peptidase_C48"/>
    <property type="match status" value="1"/>
</dbReference>
<sequence length="126" mass="14709">LAAALLNLLSEPASLHMATVNTCAVFSTHELRRVRYKCTDDVLWKHAHPTKFWEKPLWLIPIHWIEEEHWVLAVVDVGHQQILFFDSLGVQGHGWRQDIQDIMILITRLVVLANRHQHQLHVTTEE</sequence>
<accession>A0AAD7GT09</accession>
<dbReference type="Gene3D" id="3.40.395.10">
    <property type="entry name" value="Adenoviral Proteinase, Chain A"/>
    <property type="match status" value="1"/>
</dbReference>
<reference evidence="5" key="1">
    <citation type="submission" date="2023-03" db="EMBL/GenBank/DDBJ databases">
        <title>Massive genome expansion in bonnet fungi (Mycena s.s.) driven by repeated elements and novel gene families across ecological guilds.</title>
        <authorList>
            <consortium name="Lawrence Berkeley National Laboratory"/>
            <person name="Harder C.B."/>
            <person name="Miyauchi S."/>
            <person name="Viragh M."/>
            <person name="Kuo A."/>
            <person name="Thoen E."/>
            <person name="Andreopoulos B."/>
            <person name="Lu D."/>
            <person name="Skrede I."/>
            <person name="Drula E."/>
            <person name="Henrissat B."/>
            <person name="Morin E."/>
            <person name="Kohler A."/>
            <person name="Barry K."/>
            <person name="LaButti K."/>
            <person name="Morin E."/>
            <person name="Salamov A."/>
            <person name="Lipzen A."/>
            <person name="Mereny Z."/>
            <person name="Hegedus B."/>
            <person name="Baldrian P."/>
            <person name="Stursova M."/>
            <person name="Weitz H."/>
            <person name="Taylor A."/>
            <person name="Grigoriev I.V."/>
            <person name="Nagy L.G."/>
            <person name="Martin F."/>
            <person name="Kauserud H."/>
        </authorList>
    </citation>
    <scope>NUCLEOTIDE SEQUENCE</scope>
    <source>
        <strain evidence="5">CBHHK067</strain>
    </source>
</reference>
<keyword evidence="2" id="KW-0645">Protease</keyword>
<dbReference type="AlphaFoldDB" id="A0AAD7GT09"/>
<keyword evidence="3" id="KW-0378">Hydrolase</keyword>
<feature type="domain" description="Ubiquitin-like protease family profile" evidence="4">
    <location>
        <begin position="44"/>
        <end position="89"/>
    </location>
</feature>
<gene>
    <name evidence="5" type="ORF">B0H17DRAFT_904768</name>
</gene>
<dbReference type="EMBL" id="JARKIE010000010">
    <property type="protein sequence ID" value="KAJ7704509.1"/>
    <property type="molecule type" value="Genomic_DNA"/>
</dbReference>
<dbReference type="InterPro" id="IPR003653">
    <property type="entry name" value="Peptidase_C48_C"/>
</dbReference>
<evidence type="ECO:0000256" key="3">
    <source>
        <dbReference type="ARBA" id="ARBA00022801"/>
    </source>
</evidence>
<feature type="non-terminal residue" evidence="5">
    <location>
        <position position="126"/>
    </location>
</feature>
<evidence type="ECO:0000256" key="2">
    <source>
        <dbReference type="ARBA" id="ARBA00022670"/>
    </source>
</evidence>
<dbReference type="GO" id="GO:0019783">
    <property type="term" value="F:ubiquitin-like protein peptidase activity"/>
    <property type="evidence" value="ECO:0007669"/>
    <property type="project" value="UniProtKB-ARBA"/>
</dbReference>
<proteinExistence type="inferred from homology"/>
<evidence type="ECO:0000259" key="4">
    <source>
        <dbReference type="Pfam" id="PF02902"/>
    </source>
</evidence>
<comment type="caution">
    <text evidence="5">The sequence shown here is derived from an EMBL/GenBank/DDBJ whole genome shotgun (WGS) entry which is preliminary data.</text>
</comment>
<comment type="similarity">
    <text evidence="1">Belongs to the peptidase C48 family.</text>
</comment>